<dbReference type="InterPro" id="IPR047650">
    <property type="entry name" value="Transpos_IS110"/>
</dbReference>
<dbReference type="InterPro" id="IPR002525">
    <property type="entry name" value="Transp_IS110-like_N"/>
</dbReference>
<dbReference type="NCBIfam" id="NF033542">
    <property type="entry name" value="transpos_IS110"/>
    <property type="match status" value="1"/>
</dbReference>
<keyword evidence="5" id="KW-1185">Reference proteome</keyword>
<gene>
    <name evidence="3" type="ORF">XA3_11190</name>
    <name evidence="4" type="ORF">XA3_11490</name>
</gene>
<dbReference type="InterPro" id="IPR003346">
    <property type="entry name" value="Transposase_20"/>
</dbReference>
<dbReference type="KEGG" id="xap:XA3_11190"/>
<dbReference type="RefSeq" id="WP_317634545.1">
    <property type="nucleotide sequence ID" value="NZ_AP026802.1"/>
</dbReference>
<dbReference type="GO" id="GO:0003677">
    <property type="term" value="F:DNA binding"/>
    <property type="evidence" value="ECO:0007669"/>
    <property type="project" value="InterPro"/>
</dbReference>
<dbReference type="Pfam" id="PF02371">
    <property type="entry name" value="Transposase_20"/>
    <property type="match status" value="1"/>
</dbReference>
<dbReference type="EMBL" id="AP026802">
    <property type="protein sequence ID" value="BDR58678.1"/>
    <property type="molecule type" value="Genomic_DNA"/>
</dbReference>
<dbReference type="KEGG" id="xap:XA3_11490"/>
<dbReference type="Pfam" id="PF01548">
    <property type="entry name" value="DEDD_Tnp_IS110"/>
    <property type="match status" value="1"/>
</dbReference>
<organism evidence="3 5">
    <name type="scientific">Xylocopilactobacillus apicola</name>
    <dbReference type="NCBI Taxonomy" id="2932184"/>
    <lineage>
        <taxon>Bacteria</taxon>
        <taxon>Bacillati</taxon>
        <taxon>Bacillota</taxon>
        <taxon>Bacilli</taxon>
        <taxon>Lactobacillales</taxon>
        <taxon>Lactobacillaceae</taxon>
        <taxon>Xylocopilactobacillus</taxon>
    </lineage>
</organism>
<evidence type="ECO:0000313" key="4">
    <source>
        <dbReference type="EMBL" id="BDR58708.1"/>
    </source>
</evidence>
<feature type="domain" description="Transposase IS116/IS110/IS902 C-terminal" evidence="2">
    <location>
        <begin position="267"/>
        <end position="344"/>
    </location>
</feature>
<evidence type="ECO:0000313" key="5">
    <source>
        <dbReference type="Proteomes" id="UP001321861"/>
    </source>
</evidence>
<protein>
    <submittedName>
        <fullName evidence="3">IS110 family transposase</fullName>
    </submittedName>
</protein>
<evidence type="ECO:0000313" key="3">
    <source>
        <dbReference type="EMBL" id="BDR58678.1"/>
    </source>
</evidence>
<evidence type="ECO:0000259" key="2">
    <source>
        <dbReference type="Pfam" id="PF02371"/>
    </source>
</evidence>
<dbReference type="EMBL" id="AP026802">
    <property type="protein sequence ID" value="BDR58708.1"/>
    <property type="molecule type" value="Genomic_DNA"/>
</dbReference>
<accession>A0AAU9D5A7</accession>
<name>A0AAU9D5A7_9LACO</name>
<dbReference type="AlphaFoldDB" id="A0AAU9D5A7"/>
<dbReference type="PANTHER" id="PTHR33055">
    <property type="entry name" value="TRANSPOSASE FOR INSERTION SEQUENCE ELEMENT IS1111A"/>
    <property type="match status" value="1"/>
</dbReference>
<proteinExistence type="predicted"/>
<reference evidence="3 5" key="1">
    <citation type="journal article" date="2023" name="Microbiol. Spectr.">
        <title>Symbiosis of Carpenter Bees with Uncharacterized Lactic Acid Bacteria Showing NAD Auxotrophy.</title>
        <authorList>
            <person name="Kawasaki S."/>
            <person name="Ozawa K."/>
            <person name="Mori T."/>
            <person name="Yamamoto A."/>
            <person name="Ito M."/>
            <person name="Ohkuma M."/>
            <person name="Sakamoto M."/>
            <person name="Matsutani M."/>
        </authorList>
    </citation>
    <scope>NUCLEOTIDE SEQUENCE [LARGE SCALE GENOMIC DNA]</scope>
    <source>
        <strain evidence="3 5">XA3</strain>
    </source>
</reference>
<sequence length="404" mass="46220">MRTVFGIDISSKTLNVAISVNQNVVNQYKFDNDQIGFDRLLNDLNSVKEPEIVFEATGVYSRSLQRMLQDHGYQYTCLNPLVAKKQLDSLRPRKTDATDAFNLAQTQFQFNRKPSYQQDPVYEQLKDLSRFYQEINTDLVRAKTRLHRVLQLTFPSIERILSAPNGTLYWNLVKKYPLSTMVPVDTTKELAEIVLSSTDKRMSQARALKIAVKLQDLAQTCHPAVNNSSSIVKQVHYWAGEALRIQDLKHELIQEMTKLAQDQPEYEILLSIPGVGEVTAVLFIAEIGDIRRFTSANKVNAFVGIDLRHYESGNYEAADHISKRGNPYARKILYQMVMNIVAATSTKSTKQMHVADYYRNKKQSASSHSTKKIAIASMHRLLRTTYILITKNQKYSYNPTSKRQ</sequence>
<dbReference type="GO" id="GO:0004803">
    <property type="term" value="F:transposase activity"/>
    <property type="evidence" value="ECO:0007669"/>
    <property type="project" value="InterPro"/>
</dbReference>
<dbReference type="GO" id="GO:0006313">
    <property type="term" value="P:DNA transposition"/>
    <property type="evidence" value="ECO:0007669"/>
    <property type="project" value="InterPro"/>
</dbReference>
<evidence type="ECO:0000259" key="1">
    <source>
        <dbReference type="Pfam" id="PF01548"/>
    </source>
</evidence>
<dbReference type="Proteomes" id="UP001321861">
    <property type="component" value="Chromosome"/>
</dbReference>
<dbReference type="PANTHER" id="PTHR33055:SF13">
    <property type="entry name" value="TRANSPOSASE"/>
    <property type="match status" value="1"/>
</dbReference>
<feature type="domain" description="Transposase IS110-like N-terminal" evidence="1">
    <location>
        <begin position="6"/>
        <end position="155"/>
    </location>
</feature>